<keyword evidence="3" id="KW-0997">Cell inner membrane</keyword>
<evidence type="ECO:0000256" key="9">
    <source>
        <dbReference type="ARBA" id="ARBA00022989"/>
    </source>
</evidence>
<dbReference type="InterPro" id="IPR010204">
    <property type="entry name" value="NqrC"/>
</dbReference>
<evidence type="ECO:0000256" key="5">
    <source>
        <dbReference type="ARBA" id="ARBA00022630"/>
    </source>
</evidence>
<dbReference type="PANTHER" id="PTHR37838:SF1">
    <property type="entry name" value="NA(+)-TRANSLOCATING NADH-QUINONE REDUCTASE SUBUNIT C"/>
    <property type="match status" value="1"/>
</dbReference>
<reference evidence="19 20" key="1">
    <citation type="submission" date="2019-07" db="EMBL/GenBank/DDBJ databases">
        <title>Insights of Desulfuromonas acetexigens electromicrobiology.</title>
        <authorList>
            <person name="Katuri K."/>
            <person name="Sapireddy V."/>
            <person name="Shaw D.R."/>
            <person name="Saikaly P."/>
        </authorList>
    </citation>
    <scope>NUCLEOTIDE SEQUENCE [LARGE SCALE GENOMIC DNA]</scope>
    <source>
        <strain evidence="19 20">2873</strain>
    </source>
</reference>
<evidence type="ECO:0000256" key="12">
    <source>
        <dbReference type="ARBA" id="ARBA00023065"/>
    </source>
</evidence>
<keyword evidence="9 16" id="KW-1133">Transmembrane helix</keyword>
<comment type="caution">
    <text evidence="19">The sequence shown here is derived from an EMBL/GenBank/DDBJ whole genome shotgun (WGS) entry which is preliminary data.</text>
</comment>
<dbReference type="EMBL" id="VJVV01000005">
    <property type="protein sequence ID" value="TRO81783.1"/>
    <property type="molecule type" value="Genomic_DNA"/>
</dbReference>
<name>A0A550JF14_9BACT</name>
<evidence type="ECO:0000256" key="16">
    <source>
        <dbReference type="HAMAP-Rule" id="MF_00427"/>
    </source>
</evidence>
<comment type="catalytic activity">
    <reaction evidence="16 17">
        <text>a ubiquinone + n Na(+)(in) + NADH + H(+) = a ubiquinol + n Na(+)(out) + NAD(+)</text>
        <dbReference type="Rhea" id="RHEA:47748"/>
        <dbReference type="Rhea" id="RHEA-COMP:9565"/>
        <dbReference type="Rhea" id="RHEA-COMP:9566"/>
        <dbReference type="ChEBI" id="CHEBI:15378"/>
        <dbReference type="ChEBI" id="CHEBI:16389"/>
        <dbReference type="ChEBI" id="CHEBI:17976"/>
        <dbReference type="ChEBI" id="CHEBI:29101"/>
        <dbReference type="ChEBI" id="CHEBI:57540"/>
        <dbReference type="ChEBI" id="CHEBI:57945"/>
        <dbReference type="EC" id="7.2.1.1"/>
    </reaction>
</comment>
<keyword evidence="14 16" id="KW-0472">Membrane</keyword>
<keyword evidence="4 16" id="KW-0597">Phosphoprotein</keyword>
<feature type="domain" description="FMN-binding" evidence="18">
    <location>
        <begin position="140"/>
        <end position="241"/>
    </location>
</feature>
<dbReference type="Pfam" id="PF04205">
    <property type="entry name" value="FMN_bind"/>
    <property type="match status" value="1"/>
</dbReference>
<dbReference type="SMART" id="SM00900">
    <property type="entry name" value="FMN_bind"/>
    <property type="match status" value="1"/>
</dbReference>
<comment type="function">
    <text evidence="16">NQR complex catalyzes the reduction of ubiquinone-1 to ubiquinol by two successive reactions, coupled with the transport of Na(+) ions from the cytoplasm to the periplasm. NqrA to NqrE are probably involved in the second step, the conversion of ubisemiquinone to ubiquinol.</text>
</comment>
<comment type="caution">
    <text evidence="16">Lacks conserved residue(s) required for the propagation of feature annotation.</text>
</comment>
<keyword evidence="15 16" id="KW-0739">Sodium transport</keyword>
<dbReference type="Proteomes" id="UP000317155">
    <property type="component" value="Unassembled WGS sequence"/>
</dbReference>
<evidence type="ECO:0000256" key="14">
    <source>
        <dbReference type="ARBA" id="ARBA00023136"/>
    </source>
</evidence>
<dbReference type="AlphaFoldDB" id="A0A550JF14"/>
<comment type="cofactor">
    <cofactor evidence="16 17">
        <name>FMN</name>
        <dbReference type="ChEBI" id="CHEBI:58210"/>
    </cofactor>
</comment>
<evidence type="ECO:0000256" key="4">
    <source>
        <dbReference type="ARBA" id="ARBA00022553"/>
    </source>
</evidence>
<proteinExistence type="inferred from homology"/>
<gene>
    <name evidence="16" type="primary">nqrC</name>
    <name evidence="19" type="ORF">FL622_08245</name>
</gene>
<evidence type="ECO:0000259" key="18">
    <source>
        <dbReference type="SMART" id="SM00900"/>
    </source>
</evidence>
<keyword evidence="13 16" id="KW-0830">Ubiquinone</keyword>
<keyword evidence="10 16" id="KW-0520">NAD</keyword>
<dbReference type="NCBIfam" id="NF003749">
    <property type="entry name" value="PRK05346.1-5"/>
    <property type="match status" value="1"/>
</dbReference>
<dbReference type="HAMAP" id="MF_00427">
    <property type="entry name" value="NqrC"/>
    <property type="match status" value="1"/>
</dbReference>
<keyword evidence="7 16" id="KW-0812">Transmembrane</keyword>
<dbReference type="RefSeq" id="WP_092057611.1">
    <property type="nucleotide sequence ID" value="NZ_FOJJ01000037.1"/>
</dbReference>
<dbReference type="GO" id="GO:0006814">
    <property type="term" value="P:sodium ion transport"/>
    <property type="evidence" value="ECO:0007669"/>
    <property type="project" value="UniProtKB-UniRule"/>
</dbReference>
<evidence type="ECO:0000256" key="7">
    <source>
        <dbReference type="ARBA" id="ARBA00022692"/>
    </source>
</evidence>
<keyword evidence="8 16" id="KW-1278">Translocase</keyword>
<evidence type="ECO:0000256" key="13">
    <source>
        <dbReference type="ARBA" id="ARBA00023075"/>
    </source>
</evidence>
<evidence type="ECO:0000256" key="8">
    <source>
        <dbReference type="ARBA" id="ARBA00022967"/>
    </source>
</evidence>
<organism evidence="19 20">
    <name type="scientific">Trichloromonas acetexigens</name>
    <dbReference type="NCBI Taxonomy" id="38815"/>
    <lineage>
        <taxon>Bacteria</taxon>
        <taxon>Pseudomonadati</taxon>
        <taxon>Thermodesulfobacteriota</taxon>
        <taxon>Desulfuromonadia</taxon>
        <taxon>Desulfuromonadales</taxon>
        <taxon>Trichloromonadaceae</taxon>
        <taxon>Trichloromonas</taxon>
    </lineage>
</organism>
<accession>A0A550JF14</accession>
<protein>
    <recommendedName>
        <fullName evidence="16 17">Na(+)-translocating NADH-quinone reductase subunit C</fullName>
        <shortName evidence="16 17">Na(+)-NQR subunit C</shortName>
        <shortName evidence="16 17">Na(+)-translocating NQR subunit C</shortName>
        <ecNumber evidence="16 17">7.2.1.1</ecNumber>
    </recommendedName>
    <alternativeName>
        <fullName evidence="16 17">NQR complex subunit C</fullName>
    </alternativeName>
    <alternativeName>
        <fullName evidence="16 17">NQR-1 subunit C</fullName>
    </alternativeName>
</protein>
<dbReference type="GO" id="GO:0010181">
    <property type="term" value="F:FMN binding"/>
    <property type="evidence" value="ECO:0007669"/>
    <property type="project" value="UniProtKB-UniRule"/>
</dbReference>
<dbReference type="PANTHER" id="PTHR37838">
    <property type="entry name" value="NA(+)-TRANSLOCATING NADH-QUINONE REDUCTASE SUBUNIT C"/>
    <property type="match status" value="1"/>
</dbReference>
<evidence type="ECO:0000256" key="1">
    <source>
        <dbReference type="ARBA" id="ARBA00022448"/>
    </source>
</evidence>
<keyword evidence="11 16" id="KW-0915">Sodium</keyword>
<evidence type="ECO:0000256" key="11">
    <source>
        <dbReference type="ARBA" id="ARBA00023053"/>
    </source>
</evidence>
<evidence type="ECO:0000256" key="10">
    <source>
        <dbReference type="ARBA" id="ARBA00023027"/>
    </source>
</evidence>
<dbReference type="InterPro" id="IPR007329">
    <property type="entry name" value="FMN-bd"/>
</dbReference>
<comment type="subunit">
    <text evidence="16 17">Composed of six subunits; NqrA, NqrB, NqrC, NqrD, NqrE and NqrF.</text>
</comment>
<evidence type="ECO:0000313" key="20">
    <source>
        <dbReference type="Proteomes" id="UP000317155"/>
    </source>
</evidence>
<keyword evidence="2 16" id="KW-1003">Cell membrane</keyword>
<keyword evidence="1 16" id="KW-0813">Transport</keyword>
<feature type="modified residue" description="FMN phosphoryl threonine" evidence="16">
    <location>
        <position position="224"/>
    </location>
</feature>
<comment type="subcellular location">
    <subcellularLocation>
        <location evidence="16">Cell membrane</location>
        <topology evidence="16">Single-pass membrane protein</topology>
    </subcellularLocation>
</comment>
<evidence type="ECO:0000256" key="3">
    <source>
        <dbReference type="ARBA" id="ARBA00022519"/>
    </source>
</evidence>
<dbReference type="GO" id="GO:0005886">
    <property type="term" value="C:plasma membrane"/>
    <property type="evidence" value="ECO:0007669"/>
    <property type="project" value="UniProtKB-SubCell"/>
</dbReference>
<evidence type="ECO:0000256" key="2">
    <source>
        <dbReference type="ARBA" id="ARBA00022475"/>
    </source>
</evidence>
<sequence length="258" mass="28540">MANDSVGRTLLVAFLVCFVCSLLVSAAAMGLRTIKERDARLNTYRQVLAVAGLLDDDPEAVWNARVEVKLVELEDGRYREELDPWSFNPRRAAADPKRNYRIPAELDLAEIKTRARQAQVYLIRDGEALSQVILPVHGKGLWSTLYGYLSLAPDLTTVKGFGFYEHGETPGLGGEVDNPAWQAQWPGKEVRDAQGRPVIEVLKGKVEATDPLARHRIDGLSGATITSRGVTNLLRYWLGEDGFGPYLRRLAEEGGTHG</sequence>
<dbReference type="NCBIfam" id="TIGR01938">
    <property type="entry name" value="nqrC"/>
    <property type="match status" value="1"/>
</dbReference>
<keyword evidence="5 16" id="KW-0285">Flavoprotein</keyword>
<keyword evidence="20" id="KW-1185">Reference proteome</keyword>
<keyword evidence="12 16" id="KW-0406">Ion transport</keyword>
<dbReference type="EC" id="7.2.1.1" evidence="16 17"/>
<evidence type="ECO:0000256" key="17">
    <source>
        <dbReference type="PIRNR" id="PIRNR009437"/>
    </source>
</evidence>
<dbReference type="GO" id="GO:0016655">
    <property type="term" value="F:oxidoreductase activity, acting on NAD(P)H, quinone or similar compound as acceptor"/>
    <property type="evidence" value="ECO:0007669"/>
    <property type="project" value="UniProtKB-UniRule"/>
</dbReference>
<evidence type="ECO:0000313" key="19">
    <source>
        <dbReference type="EMBL" id="TRO81783.1"/>
    </source>
</evidence>
<dbReference type="PIRSF" id="PIRSF009437">
    <property type="entry name" value="NQR-1_subunit_C"/>
    <property type="match status" value="1"/>
</dbReference>
<keyword evidence="6 16" id="KW-0288">FMN</keyword>
<comment type="similarity">
    <text evidence="16 17">Belongs to the NqrC family.</text>
</comment>
<evidence type="ECO:0000256" key="6">
    <source>
        <dbReference type="ARBA" id="ARBA00022643"/>
    </source>
</evidence>
<evidence type="ECO:0000256" key="15">
    <source>
        <dbReference type="ARBA" id="ARBA00023201"/>
    </source>
</evidence>
<dbReference type="OrthoDB" id="9786835at2"/>